<dbReference type="Pfam" id="PF12704">
    <property type="entry name" value="MacB_PCD"/>
    <property type="match status" value="1"/>
</dbReference>
<evidence type="ECO:0000256" key="5">
    <source>
        <dbReference type="ARBA" id="ARBA00023136"/>
    </source>
</evidence>
<feature type="transmembrane region" description="Helical" evidence="6">
    <location>
        <begin position="274"/>
        <end position="294"/>
    </location>
</feature>
<keyword evidence="10" id="KW-1185">Reference proteome</keyword>
<evidence type="ECO:0000313" key="9">
    <source>
        <dbReference type="EMBL" id="URI05948.1"/>
    </source>
</evidence>
<dbReference type="PANTHER" id="PTHR43738:SF2">
    <property type="entry name" value="ABC TRANSPORTER PERMEASE"/>
    <property type="match status" value="1"/>
</dbReference>
<name>A0ABY4RYS1_AQUTE</name>
<evidence type="ECO:0000256" key="3">
    <source>
        <dbReference type="ARBA" id="ARBA00022692"/>
    </source>
</evidence>
<evidence type="ECO:0000256" key="6">
    <source>
        <dbReference type="SAM" id="Phobius"/>
    </source>
</evidence>
<evidence type="ECO:0000256" key="1">
    <source>
        <dbReference type="ARBA" id="ARBA00004651"/>
    </source>
</evidence>
<evidence type="ECO:0000313" key="10">
    <source>
        <dbReference type="Proteomes" id="UP001056201"/>
    </source>
</evidence>
<keyword evidence="4 6" id="KW-1133">Transmembrane helix</keyword>
<keyword evidence="3 6" id="KW-0812">Transmembrane</keyword>
<organism evidence="9 10">
    <name type="scientific">Aquincola tertiaricarbonis</name>
    <dbReference type="NCBI Taxonomy" id="391953"/>
    <lineage>
        <taxon>Bacteria</taxon>
        <taxon>Pseudomonadati</taxon>
        <taxon>Pseudomonadota</taxon>
        <taxon>Betaproteobacteria</taxon>
        <taxon>Burkholderiales</taxon>
        <taxon>Sphaerotilaceae</taxon>
        <taxon>Aquincola</taxon>
    </lineage>
</organism>
<dbReference type="Pfam" id="PF02687">
    <property type="entry name" value="FtsX"/>
    <property type="match status" value="1"/>
</dbReference>
<keyword evidence="5 6" id="KW-0472">Membrane</keyword>
<evidence type="ECO:0000259" key="7">
    <source>
        <dbReference type="Pfam" id="PF02687"/>
    </source>
</evidence>
<feature type="domain" description="MacB-like periplasmic core" evidence="8">
    <location>
        <begin position="18"/>
        <end position="201"/>
    </location>
</feature>
<protein>
    <submittedName>
        <fullName evidence="9">ABC transporter permease</fullName>
    </submittedName>
</protein>
<dbReference type="InterPro" id="IPR051125">
    <property type="entry name" value="ABC-4/HrtB_transporter"/>
</dbReference>
<dbReference type="EMBL" id="CP097635">
    <property type="protein sequence ID" value="URI05948.1"/>
    <property type="molecule type" value="Genomic_DNA"/>
</dbReference>
<reference evidence="9" key="1">
    <citation type="submission" date="2022-05" db="EMBL/GenBank/DDBJ databases">
        <title>An RpoN-dependent PEP-CTERM gene is involved in floc formation of an Aquincola tertiaricarbonis strain.</title>
        <authorList>
            <person name="Qiu D."/>
            <person name="Xia M."/>
        </authorList>
    </citation>
    <scope>NUCLEOTIDE SEQUENCE</scope>
    <source>
        <strain evidence="9">RN12</strain>
    </source>
</reference>
<proteinExistence type="predicted"/>
<evidence type="ECO:0000259" key="8">
    <source>
        <dbReference type="Pfam" id="PF12704"/>
    </source>
</evidence>
<keyword evidence="2" id="KW-1003">Cell membrane</keyword>
<feature type="transmembrane region" description="Helical" evidence="6">
    <location>
        <begin position="367"/>
        <end position="386"/>
    </location>
</feature>
<dbReference type="RefSeq" id="WP_250194213.1">
    <property type="nucleotide sequence ID" value="NZ_CP097635.1"/>
</dbReference>
<accession>A0ABY4RYS1</accession>
<sequence>MSPTTMAWRRLIRRPTTTLLNLVLLALGTAALATMLLVMGQLTDAAERNAAAADLVVGGNTSPAQLVLSGIFHLDAPPAPVPLARLAPVLAQPLVKRWVPVALGDSVEGHRVVGTQVPEFAGLYAAALSAGRWPVLPGDAVLGADVARATKLSAGAAFATAHGLSSDAELHADLRHRVAGVLQRTGTVVDKLVLVPIEAVWAAHAPSPHIDGLGKPPAEEPDRKASLVLVQYASPLGAVLLPRALQAAGLQTASPAREAAKLFSMVQLGADGTWMLGALLMLCAAVAVCAGLMASRREQVRDVAVLRLLGASRGFTAAVVACEAVLIALLGTAAGLVIAHGAVEWIGQRLPASAPGLTGWAVHPGEAALALAACAVALLGAAWPAWQAQRAAVADVLAMR</sequence>
<comment type="subcellular location">
    <subcellularLocation>
        <location evidence="1">Cell membrane</location>
        <topology evidence="1">Multi-pass membrane protein</topology>
    </subcellularLocation>
</comment>
<dbReference type="Proteomes" id="UP001056201">
    <property type="component" value="Chromosome 1"/>
</dbReference>
<feature type="domain" description="ABC3 transporter permease C-terminal" evidence="7">
    <location>
        <begin position="275"/>
        <end position="385"/>
    </location>
</feature>
<feature type="transmembrane region" description="Helical" evidence="6">
    <location>
        <begin position="315"/>
        <end position="339"/>
    </location>
</feature>
<evidence type="ECO:0000256" key="2">
    <source>
        <dbReference type="ARBA" id="ARBA00022475"/>
    </source>
</evidence>
<dbReference type="InterPro" id="IPR003838">
    <property type="entry name" value="ABC3_permease_C"/>
</dbReference>
<dbReference type="PANTHER" id="PTHR43738">
    <property type="entry name" value="ABC TRANSPORTER, MEMBRANE PROTEIN"/>
    <property type="match status" value="1"/>
</dbReference>
<dbReference type="InterPro" id="IPR025857">
    <property type="entry name" value="MacB_PCD"/>
</dbReference>
<gene>
    <name evidence="9" type="ORF">MW290_08345</name>
</gene>
<evidence type="ECO:0000256" key="4">
    <source>
        <dbReference type="ARBA" id="ARBA00022989"/>
    </source>
</evidence>